<reference evidence="2" key="1">
    <citation type="submission" date="2019-12" db="EMBL/GenBank/DDBJ databases">
        <title>Genome sequencing and annotation of Brassica cretica.</title>
        <authorList>
            <person name="Studholme D.J."/>
            <person name="Sarris P.F."/>
        </authorList>
    </citation>
    <scope>NUCLEOTIDE SEQUENCE</scope>
    <source>
        <strain evidence="2">PFS-102/07</strain>
        <tissue evidence="2">Leaf</tissue>
    </source>
</reference>
<protein>
    <submittedName>
        <fullName evidence="2">Uncharacterized protein</fullName>
    </submittedName>
</protein>
<evidence type="ECO:0000256" key="1">
    <source>
        <dbReference type="SAM" id="Phobius"/>
    </source>
</evidence>
<gene>
    <name evidence="2" type="ORF">F2Q70_00013364</name>
</gene>
<comment type="caution">
    <text evidence="2">The sequence shown here is derived from an EMBL/GenBank/DDBJ whole genome shotgun (WGS) entry which is preliminary data.</text>
</comment>
<dbReference type="AlphaFoldDB" id="A0A8S9MEM4"/>
<feature type="transmembrane region" description="Helical" evidence="1">
    <location>
        <begin position="16"/>
        <end position="46"/>
    </location>
</feature>
<keyword evidence="1" id="KW-1133">Transmembrane helix</keyword>
<keyword evidence="1" id="KW-0812">Transmembrane</keyword>
<name>A0A8S9MEM4_BRACR</name>
<keyword evidence="1" id="KW-0472">Membrane</keyword>
<evidence type="ECO:0000313" key="2">
    <source>
        <dbReference type="EMBL" id="KAF2615706.1"/>
    </source>
</evidence>
<proteinExistence type="predicted"/>
<sequence>MALFAGAGEALLSLSLGWLCLLACLVVASIIVQLCGWLTFFALFPFEKGFKADLRLVADSFSLVGWC</sequence>
<organism evidence="2">
    <name type="scientific">Brassica cretica</name>
    <name type="common">Mustard</name>
    <dbReference type="NCBI Taxonomy" id="69181"/>
    <lineage>
        <taxon>Eukaryota</taxon>
        <taxon>Viridiplantae</taxon>
        <taxon>Streptophyta</taxon>
        <taxon>Embryophyta</taxon>
        <taxon>Tracheophyta</taxon>
        <taxon>Spermatophyta</taxon>
        <taxon>Magnoliopsida</taxon>
        <taxon>eudicotyledons</taxon>
        <taxon>Gunneridae</taxon>
        <taxon>Pentapetalae</taxon>
        <taxon>rosids</taxon>
        <taxon>malvids</taxon>
        <taxon>Brassicales</taxon>
        <taxon>Brassicaceae</taxon>
        <taxon>Brassiceae</taxon>
        <taxon>Brassica</taxon>
    </lineage>
</organism>
<dbReference type="EMBL" id="QGKY02000089">
    <property type="protein sequence ID" value="KAF2615706.1"/>
    <property type="molecule type" value="Genomic_DNA"/>
</dbReference>
<accession>A0A8S9MEM4</accession>